<evidence type="ECO:0000313" key="2">
    <source>
        <dbReference type="Proteomes" id="UP000194798"/>
    </source>
</evidence>
<dbReference type="PIRSF" id="PIRSF028235">
    <property type="entry name" value="UCP028235"/>
    <property type="match status" value="1"/>
</dbReference>
<dbReference type="AlphaFoldDB" id="A0A251X9B9"/>
<reference evidence="1 2" key="1">
    <citation type="submission" date="2016-12" db="EMBL/GenBank/DDBJ databases">
        <title>Thioflexothrix psekupsii D3 genome sequencing and assembly.</title>
        <authorList>
            <person name="Fomenkov A."/>
            <person name="Vincze T."/>
            <person name="Grabovich M."/>
            <person name="Anton B.P."/>
            <person name="Dubinina G."/>
            <person name="Orlova M."/>
            <person name="Belousova E."/>
            <person name="Roberts R.J."/>
        </authorList>
    </citation>
    <scope>NUCLEOTIDE SEQUENCE [LARGE SCALE GENOMIC DNA]</scope>
    <source>
        <strain evidence="1">D3</strain>
    </source>
</reference>
<dbReference type="InterPro" id="IPR016877">
    <property type="entry name" value="UCP028235"/>
</dbReference>
<dbReference type="Proteomes" id="UP000194798">
    <property type="component" value="Unassembled WGS sequence"/>
</dbReference>
<dbReference type="InterPro" id="IPR038763">
    <property type="entry name" value="DHH_sf"/>
</dbReference>
<proteinExistence type="predicted"/>
<keyword evidence="2" id="KW-1185">Reference proteome</keyword>
<accession>A0A251X9B9</accession>
<organism evidence="1 2">
    <name type="scientific">Thioflexithrix psekupsensis</name>
    <dbReference type="NCBI Taxonomy" id="1570016"/>
    <lineage>
        <taxon>Bacteria</taxon>
        <taxon>Pseudomonadati</taxon>
        <taxon>Pseudomonadota</taxon>
        <taxon>Gammaproteobacteria</taxon>
        <taxon>Thiotrichales</taxon>
        <taxon>Thioflexithrix</taxon>
    </lineage>
</organism>
<dbReference type="RefSeq" id="WP_176329794.1">
    <property type="nucleotide sequence ID" value="NZ_MSLT01000012.1"/>
</dbReference>
<comment type="caution">
    <text evidence="1">The sequence shown here is derived from an EMBL/GenBank/DDBJ whole genome shotgun (WGS) entry which is preliminary data.</text>
</comment>
<name>A0A251X9B9_9GAMM</name>
<protein>
    <submittedName>
        <fullName evidence="1">Exopolyphosphatase</fullName>
    </submittedName>
</protein>
<dbReference type="Gene3D" id="3.10.310.30">
    <property type="match status" value="1"/>
</dbReference>
<dbReference type="SUPFAM" id="SSF64182">
    <property type="entry name" value="DHH phosphoesterases"/>
    <property type="match status" value="1"/>
</dbReference>
<sequence>MAERQYRLVTRSDFDGLICAVLLKELDLINEIKFVHPKDMQDGKIDITANDITTNLPYVAGAHLVFDHHWSETLRNTDRPENYIIDPSAPSAARVVYNYFGGAARFPQISQEMLEAVDKADSAQFSREEILFPKDWVLLNYLMDPRSGLGRFKEFRVSNYELMMMLIDYCKNHTINEILQLPDVKERVDLYFAHQREAMMQIEKCAQVHHKLVEIDLRNESEIYAANRFIVYAMYPECSVSMHVLWGLQKQNTVFAVGKSIVDRSSTLNIGELMLSYGGGGHANAGTCQVPNDRAEVTRKELIEKITKMG</sequence>
<gene>
    <name evidence="1" type="ORF">TPSD3_08375</name>
</gene>
<evidence type="ECO:0000313" key="1">
    <source>
        <dbReference type="EMBL" id="OUD14327.1"/>
    </source>
</evidence>
<dbReference type="EMBL" id="MSLT01000012">
    <property type="protein sequence ID" value="OUD14327.1"/>
    <property type="molecule type" value="Genomic_DNA"/>
</dbReference>